<evidence type="ECO:0000256" key="4">
    <source>
        <dbReference type="SAM" id="MobiDB-lite"/>
    </source>
</evidence>
<dbReference type="InterPro" id="IPR036736">
    <property type="entry name" value="ACP-like_sf"/>
</dbReference>
<gene>
    <name evidence="6" type="ORF">H9Y04_40885</name>
</gene>
<dbReference type="Proteomes" id="UP000642284">
    <property type="component" value="Unassembled WGS sequence"/>
</dbReference>
<comment type="cofactor">
    <cofactor evidence="1">
        <name>pantetheine 4'-phosphate</name>
        <dbReference type="ChEBI" id="CHEBI:47942"/>
    </cofactor>
</comment>
<dbReference type="InterPro" id="IPR006162">
    <property type="entry name" value="Ppantetheine_attach_site"/>
</dbReference>
<dbReference type="InterPro" id="IPR001242">
    <property type="entry name" value="Condensation_dom"/>
</dbReference>
<dbReference type="PANTHER" id="PTHR45527">
    <property type="entry name" value="NONRIBOSOMAL PEPTIDE SYNTHETASE"/>
    <property type="match status" value="1"/>
</dbReference>
<feature type="region of interest" description="Disordered" evidence="4">
    <location>
        <begin position="421"/>
        <end position="453"/>
    </location>
</feature>
<dbReference type="InterPro" id="IPR001509">
    <property type="entry name" value="Epimerase_deHydtase"/>
</dbReference>
<feature type="domain" description="Carrier" evidence="5">
    <location>
        <begin position="454"/>
        <end position="528"/>
    </location>
</feature>
<dbReference type="PANTHER" id="PTHR45527:SF1">
    <property type="entry name" value="FATTY ACID SYNTHASE"/>
    <property type="match status" value="1"/>
</dbReference>
<dbReference type="Pfam" id="PF01370">
    <property type="entry name" value="Epimerase"/>
    <property type="match status" value="1"/>
</dbReference>
<accession>A0ABR7SWL5</accession>
<keyword evidence="2" id="KW-0596">Phosphopantetheine</keyword>
<dbReference type="InterPro" id="IPR023213">
    <property type="entry name" value="CAT-like_dom_sf"/>
</dbReference>
<dbReference type="PROSITE" id="PS00012">
    <property type="entry name" value="PHOSPHOPANTETHEINE"/>
    <property type="match status" value="1"/>
</dbReference>
<name>A0ABR7SWL5_9ACTN</name>
<dbReference type="Pfam" id="PF00550">
    <property type="entry name" value="PP-binding"/>
    <property type="match status" value="1"/>
</dbReference>
<protein>
    <submittedName>
        <fullName evidence="6">NAD(P)H-binding protein</fullName>
    </submittedName>
</protein>
<sequence length="861" mass="92623">MWLVEQLAPGSGSNHCTLLMWLRGELDHVALREAIDLLHRRQAVLRTVLAEQHGRLVQRVRRALPVDLPSSDLSDLPDPAAAARGIAAALGAAPYALDREPPVRWRLLRTAPNEHLLVLCLHHIAVDGWSESVLWQQLAELYSARRLGRTPPPQRLRVTYTEYAARQRRELAGGMYSKGLGYWRRHLAGAPAVVLPGVGGESSAYTGGADHAARTFTAGVPAELSIRLQQLARDERASSFMVLLAGFCALLRSTTQAEDLVIGTPTAGRSEADVRDLVGYLVNPLAMRFDLSGRPTPRELLRRVRATCLDGMDHQDVPFEEVVKSVARGRSNRRRQLTPVMFQLHNVPEPEARWVGLEAAREQIFGTACDLDLSLSLEPRPNGLVAHWTYHTALFHADEVKALHRRYLALLARIADAPDIPLPAEEAHGGQRRDEERWTAPPRSRQPETAAGWAEQGTRLRTVVSVFDEVLGGRPGLDEDFLAAGGHSLTAVQAAERLRRRLALPVTGLEVMECGSARRLGRLLDERAGAQLLARAAGEVSTSARAHRARTSSAGLSGAAAGPVLVTGATGGVGSFVVRELLARGRSVRALVRPESAHLLAGEPVEIVAGDLADHDSLRAAADGAGAVVHAACTFTSPQVDVAAMRALLAGGSAATFVFVSSVDAYGSPPPGPVPEGAGPVGAVNAYGEAKLACERLLAQARRGTPHGWSAVRVPAVWGCHDRLHHQLRWGVTGSLLQAAEARTEMLLPGTREATSRYRPGLLPWISAHRLARFLVDVVESPAYGVVNAIGGHVDWLALALELRELVGSDSRLAYSPDAPAHLFRAARYASALCEPAGGAEESWRAALAEAVPATLALSRR</sequence>
<dbReference type="SUPFAM" id="SSF51735">
    <property type="entry name" value="NAD(P)-binding Rossmann-fold domains"/>
    <property type="match status" value="1"/>
</dbReference>
<dbReference type="Gene3D" id="1.10.1200.10">
    <property type="entry name" value="ACP-like"/>
    <property type="match status" value="1"/>
</dbReference>
<dbReference type="SUPFAM" id="SSF52777">
    <property type="entry name" value="CoA-dependent acyltransferases"/>
    <property type="match status" value="2"/>
</dbReference>
<evidence type="ECO:0000313" key="7">
    <source>
        <dbReference type="Proteomes" id="UP000642284"/>
    </source>
</evidence>
<dbReference type="PROSITE" id="PS50075">
    <property type="entry name" value="CARRIER"/>
    <property type="match status" value="1"/>
</dbReference>
<dbReference type="Pfam" id="PF00668">
    <property type="entry name" value="Condensation"/>
    <property type="match status" value="1"/>
</dbReference>
<keyword evidence="7" id="KW-1185">Reference proteome</keyword>
<evidence type="ECO:0000256" key="3">
    <source>
        <dbReference type="ARBA" id="ARBA00022553"/>
    </source>
</evidence>
<evidence type="ECO:0000313" key="6">
    <source>
        <dbReference type="EMBL" id="MBC9718901.1"/>
    </source>
</evidence>
<dbReference type="CDD" id="cd19531">
    <property type="entry name" value="LCL_NRPS-like"/>
    <property type="match status" value="1"/>
</dbReference>
<dbReference type="Gene3D" id="3.40.50.720">
    <property type="entry name" value="NAD(P)-binding Rossmann-like Domain"/>
    <property type="match status" value="1"/>
</dbReference>
<evidence type="ECO:0000256" key="1">
    <source>
        <dbReference type="ARBA" id="ARBA00001957"/>
    </source>
</evidence>
<dbReference type="InterPro" id="IPR036291">
    <property type="entry name" value="NAD(P)-bd_dom_sf"/>
</dbReference>
<evidence type="ECO:0000259" key="5">
    <source>
        <dbReference type="PROSITE" id="PS50075"/>
    </source>
</evidence>
<proteinExistence type="predicted"/>
<dbReference type="Gene3D" id="3.30.559.30">
    <property type="entry name" value="Nonribosomal peptide synthetase, condensation domain"/>
    <property type="match status" value="1"/>
</dbReference>
<dbReference type="EMBL" id="JACTVJ010000030">
    <property type="protein sequence ID" value="MBC9718901.1"/>
    <property type="molecule type" value="Genomic_DNA"/>
</dbReference>
<dbReference type="Gene3D" id="3.30.559.10">
    <property type="entry name" value="Chloramphenicol acetyltransferase-like domain"/>
    <property type="match status" value="1"/>
</dbReference>
<keyword evidence="3" id="KW-0597">Phosphoprotein</keyword>
<dbReference type="InterPro" id="IPR009081">
    <property type="entry name" value="PP-bd_ACP"/>
</dbReference>
<evidence type="ECO:0000256" key="2">
    <source>
        <dbReference type="ARBA" id="ARBA00022450"/>
    </source>
</evidence>
<organism evidence="6 7">
    <name type="scientific">Streptomyces polyasparticus</name>
    <dbReference type="NCBI Taxonomy" id="2767826"/>
    <lineage>
        <taxon>Bacteria</taxon>
        <taxon>Bacillati</taxon>
        <taxon>Actinomycetota</taxon>
        <taxon>Actinomycetes</taxon>
        <taxon>Kitasatosporales</taxon>
        <taxon>Streptomycetaceae</taxon>
        <taxon>Streptomyces</taxon>
    </lineage>
</organism>
<comment type="caution">
    <text evidence="6">The sequence shown here is derived from an EMBL/GenBank/DDBJ whole genome shotgun (WGS) entry which is preliminary data.</text>
</comment>
<dbReference type="SUPFAM" id="SSF47336">
    <property type="entry name" value="ACP-like"/>
    <property type="match status" value="1"/>
</dbReference>
<feature type="compositionally biased region" description="Basic and acidic residues" evidence="4">
    <location>
        <begin position="425"/>
        <end position="438"/>
    </location>
</feature>
<reference evidence="6 7" key="1">
    <citation type="submission" date="2020-08" db="EMBL/GenBank/DDBJ databases">
        <title>Genemic of Streptomyces polyaspartic.</title>
        <authorList>
            <person name="Liu W."/>
        </authorList>
    </citation>
    <scope>NUCLEOTIDE SEQUENCE [LARGE SCALE GENOMIC DNA]</scope>
    <source>
        <strain evidence="6 7">TRM66268-LWL</strain>
    </source>
</reference>